<evidence type="ECO:0000259" key="4">
    <source>
        <dbReference type="PROSITE" id="PS50158"/>
    </source>
</evidence>
<feature type="region of interest" description="Disordered" evidence="2">
    <location>
        <begin position="344"/>
        <end position="383"/>
    </location>
</feature>
<keyword evidence="1" id="KW-0862">Zinc</keyword>
<comment type="caution">
    <text evidence="5">The sequence shown here is derived from an EMBL/GenBank/DDBJ whole genome shotgun (WGS) entry which is preliminary data.</text>
</comment>
<dbReference type="InterPro" id="IPR001878">
    <property type="entry name" value="Znf_CCHC"/>
</dbReference>
<evidence type="ECO:0000259" key="3">
    <source>
        <dbReference type="PROSITE" id="PS50103"/>
    </source>
</evidence>
<dbReference type="GO" id="GO:0003676">
    <property type="term" value="F:nucleic acid binding"/>
    <property type="evidence" value="ECO:0007669"/>
    <property type="project" value="InterPro"/>
</dbReference>
<accession>A0AA36HT50</accession>
<keyword evidence="6" id="KW-1185">Reference proteome</keyword>
<proteinExistence type="predicted"/>
<gene>
    <name evidence="5" type="ORF">EVOR1521_LOCUS4282</name>
</gene>
<feature type="domain" description="C3H1-type" evidence="3">
    <location>
        <begin position="445"/>
        <end position="471"/>
    </location>
</feature>
<protein>
    <submittedName>
        <fullName evidence="5">Uncharacterized protein</fullName>
    </submittedName>
</protein>
<feature type="zinc finger region" description="C3H1-type" evidence="1">
    <location>
        <begin position="445"/>
        <end position="471"/>
    </location>
</feature>
<dbReference type="Gene3D" id="4.10.60.10">
    <property type="entry name" value="Zinc finger, CCHC-type"/>
    <property type="match status" value="2"/>
</dbReference>
<sequence length="488" mass="53468">MDSDAASVVQVPGEQIAEAPEEEVPFTMDAAGETDARVAEALSEQAAEAAEEELLFTLDAIGDTDASVEAPAEQVAEAAGEAEAAEVSTALCTQCGLVGHEESACPFAHPEDIDLGDLEESDSDDELAELYPLFSRYVQQHVGALTPKDRKGLTGGGRYFGQEKQQACWACAEVGHDATACPDKGCFFCSKKGHESRECPQRALRCSHCQLRGHAPVECPSLAAQRLADFSHVRCMRCGSMGHPNCGAGVMPPAMSVQVNMRQEADKQQMLQQIAAGRARERAWDTAPWRSSKRPAELPGSRVVQTLAALESMALASRANTPAPSWADITLAEFGGDIFQEEEEVKEVKEMEEKQEKEEQEDTEKSIQQSKLAEVGKKKRKGYEERRLHRGEWQAQLQCAEQEVKQQEKTRQLAKPAEAAAGFASHVLLCRLVPVIWQPTRWCFSCQQAPCRHHKSGSCTRRQCRFCHCREGSPTVMLFYAGSAAEGQ</sequence>
<dbReference type="SUPFAM" id="SSF57756">
    <property type="entry name" value="Retrovirus zinc finger-like domains"/>
    <property type="match status" value="1"/>
</dbReference>
<dbReference type="InterPro" id="IPR036875">
    <property type="entry name" value="Znf_CCHC_sf"/>
</dbReference>
<dbReference type="PANTHER" id="PTHR46978:SF1">
    <property type="entry name" value="ZINC KNUCKLE (CCHC-TYPE) FAMILY PROTEIN"/>
    <property type="match status" value="1"/>
</dbReference>
<dbReference type="SMART" id="SM00343">
    <property type="entry name" value="ZnF_C2HC"/>
    <property type="match status" value="5"/>
</dbReference>
<name>A0AA36HT50_9DINO</name>
<dbReference type="GO" id="GO:0008270">
    <property type="term" value="F:zinc ion binding"/>
    <property type="evidence" value="ECO:0007669"/>
    <property type="project" value="UniProtKB-KW"/>
</dbReference>
<dbReference type="Proteomes" id="UP001178507">
    <property type="component" value="Unassembled WGS sequence"/>
</dbReference>
<dbReference type="PROSITE" id="PS50158">
    <property type="entry name" value="ZF_CCHC"/>
    <property type="match status" value="1"/>
</dbReference>
<dbReference type="PANTHER" id="PTHR46978">
    <property type="entry name" value="ZINC KNUCKLE (CCHC-TYPE) FAMILY PROTEIN"/>
    <property type="match status" value="1"/>
</dbReference>
<evidence type="ECO:0000313" key="6">
    <source>
        <dbReference type="Proteomes" id="UP001178507"/>
    </source>
</evidence>
<evidence type="ECO:0000313" key="5">
    <source>
        <dbReference type="EMBL" id="CAJ1374840.1"/>
    </source>
</evidence>
<dbReference type="AlphaFoldDB" id="A0AA36HT50"/>
<dbReference type="PROSITE" id="PS50103">
    <property type="entry name" value="ZF_C3H1"/>
    <property type="match status" value="1"/>
</dbReference>
<reference evidence="5" key="1">
    <citation type="submission" date="2023-08" db="EMBL/GenBank/DDBJ databases">
        <authorList>
            <person name="Chen Y."/>
            <person name="Shah S."/>
            <person name="Dougan E. K."/>
            <person name="Thang M."/>
            <person name="Chan C."/>
        </authorList>
    </citation>
    <scope>NUCLEOTIDE SEQUENCE</scope>
</reference>
<dbReference type="EMBL" id="CAUJNA010000280">
    <property type="protein sequence ID" value="CAJ1374840.1"/>
    <property type="molecule type" value="Genomic_DNA"/>
</dbReference>
<dbReference type="InterPro" id="IPR000571">
    <property type="entry name" value="Znf_CCCH"/>
</dbReference>
<keyword evidence="1" id="KW-0479">Metal-binding</keyword>
<evidence type="ECO:0000256" key="1">
    <source>
        <dbReference type="PROSITE-ProRule" id="PRU00723"/>
    </source>
</evidence>
<feature type="domain" description="CCHC-type" evidence="4">
    <location>
        <begin position="186"/>
        <end position="201"/>
    </location>
</feature>
<feature type="compositionally biased region" description="Basic and acidic residues" evidence="2">
    <location>
        <begin position="346"/>
        <end position="357"/>
    </location>
</feature>
<evidence type="ECO:0000256" key="2">
    <source>
        <dbReference type="SAM" id="MobiDB-lite"/>
    </source>
</evidence>
<keyword evidence="1" id="KW-0863">Zinc-finger</keyword>
<organism evidence="5 6">
    <name type="scientific">Effrenium voratum</name>
    <dbReference type="NCBI Taxonomy" id="2562239"/>
    <lineage>
        <taxon>Eukaryota</taxon>
        <taxon>Sar</taxon>
        <taxon>Alveolata</taxon>
        <taxon>Dinophyceae</taxon>
        <taxon>Suessiales</taxon>
        <taxon>Symbiodiniaceae</taxon>
        <taxon>Effrenium</taxon>
    </lineage>
</organism>